<dbReference type="InterPro" id="IPR002575">
    <property type="entry name" value="Aminoglycoside_PTrfase"/>
</dbReference>
<gene>
    <name evidence="4" type="ORF">CWE11_09435</name>
</gene>
<dbReference type="AlphaFoldDB" id="A0A432WCK3"/>
<dbReference type="InterPro" id="IPR011009">
    <property type="entry name" value="Kinase-like_dom_sf"/>
</dbReference>
<protein>
    <submittedName>
        <fullName evidence="4">Serine/threonine protein kinase</fullName>
    </submittedName>
</protein>
<dbReference type="Gene3D" id="3.90.1200.10">
    <property type="match status" value="1"/>
</dbReference>
<accession>A0A432WCK3</accession>
<reference evidence="4 5" key="1">
    <citation type="journal article" date="2011" name="Front. Microbiol.">
        <title>Genomic signatures of strain selection and enhancement in Bacillus atrophaeus var. globigii, a historical biowarfare simulant.</title>
        <authorList>
            <person name="Gibbons H.S."/>
            <person name="Broomall S.M."/>
            <person name="McNew L.A."/>
            <person name="Daligault H."/>
            <person name="Chapman C."/>
            <person name="Bruce D."/>
            <person name="Karavis M."/>
            <person name="Krepps M."/>
            <person name="McGregor P.A."/>
            <person name="Hong C."/>
            <person name="Park K.H."/>
            <person name="Akmal A."/>
            <person name="Feldman A."/>
            <person name="Lin J.S."/>
            <person name="Chang W.E."/>
            <person name="Higgs B.W."/>
            <person name="Demirev P."/>
            <person name="Lindquist J."/>
            <person name="Liem A."/>
            <person name="Fochler E."/>
            <person name="Read T.D."/>
            <person name="Tapia R."/>
            <person name="Johnson S."/>
            <person name="Bishop-Lilly K.A."/>
            <person name="Detter C."/>
            <person name="Han C."/>
            <person name="Sozhamannan S."/>
            <person name="Rosenzweig C.N."/>
            <person name="Skowronski E.W."/>
        </authorList>
    </citation>
    <scope>NUCLEOTIDE SEQUENCE [LARGE SCALE GENOMIC DNA]</scope>
    <source>
        <strain evidence="4 5">GYP-17</strain>
    </source>
</reference>
<keyword evidence="5" id="KW-1185">Reference proteome</keyword>
<keyword evidence="2" id="KW-0067">ATP-binding</keyword>
<evidence type="ECO:0000256" key="1">
    <source>
        <dbReference type="ARBA" id="ARBA00022741"/>
    </source>
</evidence>
<keyword evidence="4" id="KW-0723">Serine/threonine-protein kinase</keyword>
<evidence type="ECO:0000256" key="2">
    <source>
        <dbReference type="ARBA" id="ARBA00022840"/>
    </source>
</evidence>
<dbReference type="EMBL" id="PIPM01000010">
    <property type="protein sequence ID" value="RUO30169.1"/>
    <property type="molecule type" value="Genomic_DNA"/>
</dbReference>
<dbReference type="PANTHER" id="PTHR33540:SF1">
    <property type="entry name" value="N-ACETYLMURAMATE_N-ACETYLGLUCOSAMINE KINASE"/>
    <property type="match status" value="1"/>
</dbReference>
<proteinExistence type="predicted"/>
<dbReference type="SUPFAM" id="SSF56112">
    <property type="entry name" value="Protein kinase-like (PK-like)"/>
    <property type="match status" value="1"/>
</dbReference>
<dbReference type="RefSeq" id="WP_126777364.1">
    <property type="nucleotide sequence ID" value="NZ_PIPM01000010.1"/>
</dbReference>
<feature type="domain" description="Aminoglycoside phosphotransferase" evidence="3">
    <location>
        <begin position="21"/>
        <end position="237"/>
    </location>
</feature>
<comment type="caution">
    <text evidence="4">The sequence shown here is derived from an EMBL/GenBank/DDBJ whole genome shotgun (WGS) entry which is preliminary data.</text>
</comment>
<dbReference type="GO" id="GO:0004674">
    <property type="term" value="F:protein serine/threonine kinase activity"/>
    <property type="evidence" value="ECO:0007669"/>
    <property type="project" value="UniProtKB-KW"/>
</dbReference>
<dbReference type="Proteomes" id="UP000288405">
    <property type="component" value="Unassembled WGS sequence"/>
</dbReference>
<dbReference type="Pfam" id="PF01636">
    <property type="entry name" value="APH"/>
    <property type="match status" value="1"/>
</dbReference>
<dbReference type="PANTHER" id="PTHR33540">
    <property type="entry name" value="TRNA THREONYLCARBAMOYLADENOSINE BIOSYNTHESIS PROTEIN TSAE"/>
    <property type="match status" value="1"/>
</dbReference>
<keyword evidence="4" id="KW-0808">Transferase</keyword>
<dbReference type="Gene3D" id="3.30.200.20">
    <property type="entry name" value="Phosphorylase Kinase, domain 1"/>
    <property type="match status" value="1"/>
</dbReference>
<evidence type="ECO:0000313" key="5">
    <source>
        <dbReference type="Proteomes" id="UP000288405"/>
    </source>
</evidence>
<dbReference type="OrthoDB" id="9809275at2"/>
<keyword evidence="4" id="KW-0418">Kinase</keyword>
<name>A0A432WCK3_9GAMM</name>
<sequence>MTRLQTLTRWAETVLARTDIEVQPLAGDASFRRYFRVWSHKQDASWVLVDAPPPESLEPFVSLALAYREQGVHVPAIIGTHHELGSMLLEDFGDALFHSALNPQTAPSLYARALGELPAIMQVVTHRNGKIPPYDRALLERENSLFRDWLLGTHLQLSVTPGEEKLWQSVSERLIQQALAQPQVGVHRDYHSRNLMLTEQQTIGVIDFQDAVRGPITYDAVSLLRDCYVQWPSEFVQKLSQQCRELLQARGLLAASVSADEWQVWFDWMGLQRHTKASGIFARLYHRDGKAGYLNDIPNTVGYLESVAATYPELASYRDWLVERIIPAILAKHERLENAQPGAKPIPTGA</sequence>
<organism evidence="4 5">
    <name type="scientific">Aliidiomarina sanyensis</name>
    <dbReference type="NCBI Taxonomy" id="1249555"/>
    <lineage>
        <taxon>Bacteria</taxon>
        <taxon>Pseudomonadati</taxon>
        <taxon>Pseudomonadota</taxon>
        <taxon>Gammaproteobacteria</taxon>
        <taxon>Alteromonadales</taxon>
        <taxon>Idiomarinaceae</taxon>
        <taxon>Aliidiomarina</taxon>
    </lineage>
</organism>
<evidence type="ECO:0000259" key="3">
    <source>
        <dbReference type="Pfam" id="PF01636"/>
    </source>
</evidence>
<keyword evidence="1" id="KW-0547">Nucleotide-binding</keyword>
<evidence type="ECO:0000313" key="4">
    <source>
        <dbReference type="EMBL" id="RUO30169.1"/>
    </source>
</evidence>
<dbReference type="GO" id="GO:0005524">
    <property type="term" value="F:ATP binding"/>
    <property type="evidence" value="ECO:0007669"/>
    <property type="project" value="UniProtKB-KW"/>
</dbReference>